<evidence type="ECO:0000313" key="4">
    <source>
        <dbReference type="Proteomes" id="UP000256977"/>
    </source>
</evidence>
<proteinExistence type="predicted"/>
<dbReference type="OrthoDB" id="2679709at2"/>
<dbReference type="PROSITE" id="PS51257">
    <property type="entry name" value="PROKAR_LIPOPROTEIN"/>
    <property type="match status" value="1"/>
</dbReference>
<sequence>MIRRNQAIKIIPAVAAAFALAACTGGDETPVSPPPSGISSPGSGGSVTETPPPVESSAAPEQSFPTERPQTDSFELMTADGYQQKTATLQQGEGFSLYVFEGFSFDAASGRLTLTDNTDYYVDIERLSANDDLESVRKSAEQELKKFGTVSEHSGELVEHPLGYAELYLQSTGEDGIRDYIVWEAEEGDRYLFRLRNPKGEEASAFAGPTWITLSTVRGE</sequence>
<evidence type="ECO:0008006" key="5">
    <source>
        <dbReference type="Google" id="ProtNLM"/>
    </source>
</evidence>
<dbReference type="EMBL" id="QRDZ01000061">
    <property type="protein sequence ID" value="RED51857.1"/>
    <property type="molecule type" value="Genomic_DNA"/>
</dbReference>
<dbReference type="AlphaFoldDB" id="A0A3D9HQR3"/>
<keyword evidence="4" id="KW-1185">Reference proteome</keyword>
<feature type="chain" id="PRO_5017735163" description="Lipoprotein" evidence="2">
    <location>
        <begin position="22"/>
        <end position="220"/>
    </location>
</feature>
<reference evidence="3 4" key="1">
    <citation type="submission" date="2018-07" db="EMBL/GenBank/DDBJ databases">
        <title>Genomic Encyclopedia of Type Strains, Phase III (KMG-III): the genomes of soil and plant-associated and newly described type strains.</title>
        <authorList>
            <person name="Whitman W."/>
        </authorList>
    </citation>
    <scope>NUCLEOTIDE SEQUENCE [LARGE SCALE GENOMIC DNA]</scope>
    <source>
        <strain evidence="3 4">CECT 7287</strain>
    </source>
</reference>
<evidence type="ECO:0000256" key="2">
    <source>
        <dbReference type="SAM" id="SignalP"/>
    </source>
</evidence>
<evidence type="ECO:0000313" key="3">
    <source>
        <dbReference type="EMBL" id="RED51857.1"/>
    </source>
</evidence>
<feature type="region of interest" description="Disordered" evidence="1">
    <location>
        <begin position="27"/>
        <end position="69"/>
    </location>
</feature>
<accession>A0A3D9HQR3</accession>
<feature type="signal peptide" evidence="2">
    <location>
        <begin position="1"/>
        <end position="21"/>
    </location>
</feature>
<dbReference type="Proteomes" id="UP000256977">
    <property type="component" value="Unassembled WGS sequence"/>
</dbReference>
<keyword evidence="2" id="KW-0732">Signal</keyword>
<organism evidence="3 4">
    <name type="scientific">Cohnella phaseoli</name>
    <dbReference type="NCBI Taxonomy" id="456490"/>
    <lineage>
        <taxon>Bacteria</taxon>
        <taxon>Bacillati</taxon>
        <taxon>Bacillota</taxon>
        <taxon>Bacilli</taxon>
        <taxon>Bacillales</taxon>
        <taxon>Paenibacillaceae</taxon>
        <taxon>Cohnella</taxon>
    </lineage>
</organism>
<dbReference type="RefSeq" id="WP_116065873.1">
    <property type="nucleotide sequence ID" value="NZ_QRDZ01000061.1"/>
</dbReference>
<comment type="caution">
    <text evidence="3">The sequence shown here is derived from an EMBL/GenBank/DDBJ whole genome shotgun (WGS) entry which is preliminary data.</text>
</comment>
<evidence type="ECO:0000256" key="1">
    <source>
        <dbReference type="SAM" id="MobiDB-lite"/>
    </source>
</evidence>
<protein>
    <recommendedName>
        <fullName evidence="5">Lipoprotein</fullName>
    </recommendedName>
</protein>
<gene>
    <name evidence="3" type="ORF">DFP98_1618</name>
</gene>
<name>A0A3D9HQR3_9BACL</name>